<feature type="domain" description="RRM" evidence="1">
    <location>
        <begin position="138"/>
        <end position="190"/>
    </location>
</feature>
<dbReference type="InterPro" id="IPR035979">
    <property type="entry name" value="RBD_domain_sf"/>
</dbReference>
<dbReference type="CDD" id="cd00590">
    <property type="entry name" value="RRM_SF"/>
    <property type="match status" value="1"/>
</dbReference>
<dbReference type="EMBL" id="OIVN01006417">
    <property type="protein sequence ID" value="SPD32718.1"/>
    <property type="molecule type" value="Genomic_DNA"/>
</dbReference>
<organism evidence="2">
    <name type="scientific">Fagus sylvatica</name>
    <name type="common">Beechnut</name>
    <dbReference type="NCBI Taxonomy" id="28930"/>
    <lineage>
        <taxon>Eukaryota</taxon>
        <taxon>Viridiplantae</taxon>
        <taxon>Streptophyta</taxon>
        <taxon>Embryophyta</taxon>
        <taxon>Tracheophyta</taxon>
        <taxon>Spermatophyta</taxon>
        <taxon>Magnoliopsida</taxon>
        <taxon>eudicotyledons</taxon>
        <taxon>Gunneridae</taxon>
        <taxon>Pentapetalae</taxon>
        <taxon>rosids</taxon>
        <taxon>fabids</taxon>
        <taxon>Fagales</taxon>
        <taxon>Fagaceae</taxon>
        <taxon>Fagus</taxon>
    </lineage>
</organism>
<dbReference type="GO" id="GO:0003723">
    <property type="term" value="F:RNA binding"/>
    <property type="evidence" value="ECO:0007669"/>
    <property type="project" value="InterPro"/>
</dbReference>
<accession>A0A2N9J788</accession>
<dbReference type="SUPFAM" id="SSF54928">
    <property type="entry name" value="RNA-binding domain, RBD"/>
    <property type="match status" value="1"/>
</dbReference>
<evidence type="ECO:0000313" key="2">
    <source>
        <dbReference type="EMBL" id="SPD32718.1"/>
    </source>
</evidence>
<dbReference type="InterPro" id="IPR012677">
    <property type="entry name" value="Nucleotide-bd_a/b_plait_sf"/>
</dbReference>
<dbReference type="Pfam" id="PF00076">
    <property type="entry name" value="RRM_1"/>
    <property type="match status" value="1"/>
</dbReference>
<proteinExistence type="predicted"/>
<dbReference type="InterPro" id="IPR000504">
    <property type="entry name" value="RRM_dom"/>
</dbReference>
<sequence length="351" mass="38518">MMMRPRLGACLSALFTGEHGVVSVSAKLRAVSYIRTLANFQSEGIQSLKQSFLGSPDEDDDFAELGSPVAQGKKEQTRRSSSGMSLCSEVIPSLKDNSSKLGKSYLTLRLKLDNLDNVSSNPNSVDASNFKGSSSVSIEKIPSSVKLSQLKEALSVFGNISKASMRSKIKKDDCCNIQFESVESFEKAISVGVITVKNHILPIRPLLVEDTVTFRISNISSETADSTIYSMCMLYGTLEGLVRTKKGEVDALFGVKDNSDSQRILKKLNHTITDDCKWTACLHPKDSASEVMSNNNDKQCNFEVQISNHLDVLKKEIMIKKVLAEDLQLLHNALVHLEAHSATGREVPNID</sequence>
<name>A0A2N9J788_FAGSY</name>
<dbReference type="Gene3D" id="3.30.70.330">
    <property type="match status" value="1"/>
</dbReference>
<dbReference type="AlphaFoldDB" id="A0A2N9J788"/>
<evidence type="ECO:0000259" key="1">
    <source>
        <dbReference type="Pfam" id="PF00076"/>
    </source>
</evidence>
<protein>
    <recommendedName>
        <fullName evidence="1">RRM domain-containing protein</fullName>
    </recommendedName>
</protein>
<gene>
    <name evidence="2" type="ORF">FSB_LOCUS60600</name>
</gene>
<reference evidence="2" key="1">
    <citation type="submission" date="2018-02" db="EMBL/GenBank/DDBJ databases">
        <authorList>
            <person name="Cohen D.B."/>
            <person name="Kent A.D."/>
        </authorList>
    </citation>
    <scope>NUCLEOTIDE SEQUENCE</scope>
</reference>